<dbReference type="InterPro" id="IPR011006">
    <property type="entry name" value="CheY-like_superfamily"/>
</dbReference>
<dbReference type="STRING" id="1220578.FPE01S_01_05970"/>
<dbReference type="InterPro" id="IPR001789">
    <property type="entry name" value="Sig_transdc_resp-reg_receiver"/>
</dbReference>
<sequence length="148" mass="16941">MEILERNIDKPAGGNMNRSFKVFLGEDDLDDQDFFKEAFESLDHDYEVSCFTNGKVLLEYLQRLDDSQLPSLIVLDYNLPLMNGSEILKMLAETNRYHKIPKLIWSTSSSPAFRKSCLENGAADYLVKPSDVDGLVRIGKKMKEYISH</sequence>
<organism evidence="3 4">
    <name type="scientific">Flavihumibacter petaseus NBRC 106054</name>
    <dbReference type="NCBI Taxonomy" id="1220578"/>
    <lineage>
        <taxon>Bacteria</taxon>
        <taxon>Pseudomonadati</taxon>
        <taxon>Bacteroidota</taxon>
        <taxon>Chitinophagia</taxon>
        <taxon>Chitinophagales</taxon>
        <taxon>Chitinophagaceae</taxon>
        <taxon>Flavihumibacter</taxon>
    </lineage>
</organism>
<dbReference type="OrthoDB" id="663690at2"/>
<accession>A0A0E9MVR6</accession>
<dbReference type="InterPro" id="IPR052893">
    <property type="entry name" value="TCS_response_regulator"/>
</dbReference>
<gene>
    <name evidence="3" type="ORF">FPE01S_01_05970</name>
</gene>
<dbReference type="Gene3D" id="3.40.50.2300">
    <property type="match status" value="1"/>
</dbReference>
<proteinExistence type="predicted"/>
<dbReference type="PANTHER" id="PTHR44520">
    <property type="entry name" value="RESPONSE REGULATOR RCP1-RELATED"/>
    <property type="match status" value="1"/>
</dbReference>
<dbReference type="EMBL" id="BBWV01000001">
    <property type="protein sequence ID" value="GAO41583.1"/>
    <property type="molecule type" value="Genomic_DNA"/>
</dbReference>
<dbReference type="SMART" id="SM00448">
    <property type="entry name" value="REC"/>
    <property type="match status" value="1"/>
</dbReference>
<feature type="domain" description="Response regulatory" evidence="2">
    <location>
        <begin position="21"/>
        <end position="143"/>
    </location>
</feature>
<dbReference type="SUPFAM" id="SSF52172">
    <property type="entry name" value="CheY-like"/>
    <property type="match status" value="1"/>
</dbReference>
<name>A0A0E9MVR6_9BACT</name>
<protein>
    <submittedName>
        <fullName evidence="3">Putative two-component response regulator</fullName>
    </submittedName>
</protein>
<dbReference type="Proteomes" id="UP000033121">
    <property type="component" value="Unassembled WGS sequence"/>
</dbReference>
<dbReference type="GO" id="GO:0000160">
    <property type="term" value="P:phosphorelay signal transduction system"/>
    <property type="evidence" value="ECO:0007669"/>
    <property type="project" value="InterPro"/>
</dbReference>
<dbReference type="AlphaFoldDB" id="A0A0E9MVR6"/>
<evidence type="ECO:0000313" key="4">
    <source>
        <dbReference type="Proteomes" id="UP000033121"/>
    </source>
</evidence>
<evidence type="ECO:0000259" key="2">
    <source>
        <dbReference type="PROSITE" id="PS50110"/>
    </source>
</evidence>
<evidence type="ECO:0000256" key="1">
    <source>
        <dbReference type="PROSITE-ProRule" id="PRU00169"/>
    </source>
</evidence>
<keyword evidence="1" id="KW-0597">Phosphoprotein</keyword>
<keyword evidence="4" id="KW-1185">Reference proteome</keyword>
<evidence type="ECO:0000313" key="3">
    <source>
        <dbReference type="EMBL" id="GAO41583.1"/>
    </source>
</evidence>
<feature type="modified residue" description="4-aspartylphosphate" evidence="1">
    <location>
        <position position="76"/>
    </location>
</feature>
<dbReference type="Pfam" id="PF00072">
    <property type="entry name" value="Response_reg"/>
    <property type="match status" value="1"/>
</dbReference>
<reference evidence="3 4" key="1">
    <citation type="submission" date="2015-04" db="EMBL/GenBank/DDBJ databases">
        <title>Whole genome shotgun sequence of Flavihumibacter petaseus NBRC 106054.</title>
        <authorList>
            <person name="Miyazawa S."/>
            <person name="Hosoyama A."/>
            <person name="Hashimoto M."/>
            <person name="Noguchi M."/>
            <person name="Tsuchikane K."/>
            <person name="Ohji S."/>
            <person name="Yamazoe A."/>
            <person name="Ichikawa N."/>
            <person name="Kimura A."/>
            <person name="Fujita N."/>
        </authorList>
    </citation>
    <scope>NUCLEOTIDE SEQUENCE [LARGE SCALE GENOMIC DNA]</scope>
    <source>
        <strain evidence="3 4">NBRC 106054</strain>
    </source>
</reference>
<dbReference type="PROSITE" id="PS50110">
    <property type="entry name" value="RESPONSE_REGULATORY"/>
    <property type="match status" value="1"/>
</dbReference>
<comment type="caution">
    <text evidence="3">The sequence shown here is derived from an EMBL/GenBank/DDBJ whole genome shotgun (WGS) entry which is preliminary data.</text>
</comment>